<dbReference type="RefSeq" id="WP_188823789.1">
    <property type="nucleotide sequence ID" value="NZ_BMLK01000050.1"/>
</dbReference>
<keyword evidence="3" id="KW-0067">ATP-binding</keyword>
<evidence type="ECO:0000259" key="1">
    <source>
        <dbReference type="Pfam" id="PF13304"/>
    </source>
</evidence>
<protein>
    <submittedName>
        <fullName evidence="3">ATP-binding protein</fullName>
    </submittedName>
</protein>
<dbReference type="InterPro" id="IPR027417">
    <property type="entry name" value="P-loop_NTPase"/>
</dbReference>
<dbReference type="Pfam" id="PF13304">
    <property type="entry name" value="AAA_21"/>
    <property type="match status" value="1"/>
</dbReference>
<dbReference type="EMBL" id="BMLK01000050">
    <property type="protein sequence ID" value="GGN62614.1"/>
    <property type="molecule type" value="Genomic_DNA"/>
</dbReference>
<evidence type="ECO:0000313" key="4">
    <source>
        <dbReference type="Proteomes" id="UP000605099"/>
    </source>
</evidence>
<keyword evidence="3" id="KW-0547">Nucleotide-binding</keyword>
<dbReference type="InterPro" id="IPR003959">
    <property type="entry name" value="ATPase_AAA_core"/>
</dbReference>
<dbReference type="PANTHER" id="PTHR32182">
    <property type="entry name" value="DNA REPLICATION AND REPAIR PROTEIN RECF"/>
    <property type="match status" value="1"/>
</dbReference>
<feature type="domain" description="Rad50/SbcC-type AAA" evidence="2">
    <location>
        <begin position="5"/>
        <end position="118"/>
    </location>
</feature>
<evidence type="ECO:0000313" key="3">
    <source>
        <dbReference type="EMBL" id="GGN62614.1"/>
    </source>
</evidence>
<dbReference type="Proteomes" id="UP000605099">
    <property type="component" value="Unassembled WGS sequence"/>
</dbReference>
<proteinExistence type="predicted"/>
<organism evidence="3 4">
    <name type="scientific">Novosphingobium indicum</name>
    <dbReference type="NCBI Taxonomy" id="462949"/>
    <lineage>
        <taxon>Bacteria</taxon>
        <taxon>Pseudomonadati</taxon>
        <taxon>Pseudomonadota</taxon>
        <taxon>Alphaproteobacteria</taxon>
        <taxon>Sphingomonadales</taxon>
        <taxon>Sphingomonadaceae</taxon>
        <taxon>Novosphingobium</taxon>
    </lineage>
</organism>
<feature type="domain" description="ATPase AAA-type core" evidence="1">
    <location>
        <begin position="259"/>
        <end position="344"/>
    </location>
</feature>
<dbReference type="Pfam" id="PF13476">
    <property type="entry name" value="AAA_23"/>
    <property type="match status" value="1"/>
</dbReference>
<dbReference type="GO" id="GO:0005524">
    <property type="term" value="F:ATP binding"/>
    <property type="evidence" value="ECO:0007669"/>
    <property type="project" value="UniProtKB-KW"/>
</dbReference>
<sequence length="440" mass="49616">MKITSLSLFNLRGFEFAEFTFNPQFNLIAGINGAGKSTVLDTIRACASHIHRQVQGIRINPFGFDAEDIRFGSPFADATLYFSLDGHECRFTLREWRESVARDDPANIERLRREILEIERPSDRRRTLMRELAETLSSPEPALFSPSVSDMKGWAAKEKSAPLVMHFSTRRSMLTERDIEGSKTVAAKYPAYFNALRNSMLSIVQTAERMRAQRVQAAEHPPARRAVELLEEAVSTFLPQFSNLRPSEEGPPRILIDYDGATLDIRQLSDGERSVLVLILDIARRLTQANPTLDDPMREAEAVILIDEIDLHLHPQWQRKIVGDLTRTFPNCQFIATTHSPQVIGEVAHEQIQMIDGDNVFVPSHSFGVDSSRVLEELMNTAPRNARVEERLASIARLIDAENTKDAREALTKLAEEIGESDPEVVRAKLLLDFLEEGGE</sequence>
<dbReference type="SUPFAM" id="SSF52540">
    <property type="entry name" value="P-loop containing nucleoside triphosphate hydrolases"/>
    <property type="match status" value="1"/>
</dbReference>
<name>A0ABQ2K2Q0_9SPHN</name>
<evidence type="ECO:0000259" key="2">
    <source>
        <dbReference type="Pfam" id="PF13476"/>
    </source>
</evidence>
<comment type="caution">
    <text evidence="3">The sequence shown here is derived from an EMBL/GenBank/DDBJ whole genome shotgun (WGS) entry which is preliminary data.</text>
</comment>
<dbReference type="Gene3D" id="3.40.50.300">
    <property type="entry name" value="P-loop containing nucleotide triphosphate hydrolases"/>
    <property type="match status" value="1"/>
</dbReference>
<gene>
    <name evidence="3" type="ORF">GCM10011349_46450</name>
</gene>
<dbReference type="PANTHER" id="PTHR32182:SF23">
    <property type="entry name" value="ATP BINDING PROTEIN"/>
    <property type="match status" value="1"/>
</dbReference>
<reference evidence="4" key="1">
    <citation type="journal article" date="2019" name="Int. J. Syst. Evol. Microbiol.">
        <title>The Global Catalogue of Microorganisms (GCM) 10K type strain sequencing project: providing services to taxonomists for standard genome sequencing and annotation.</title>
        <authorList>
            <consortium name="The Broad Institute Genomics Platform"/>
            <consortium name="The Broad Institute Genome Sequencing Center for Infectious Disease"/>
            <person name="Wu L."/>
            <person name="Ma J."/>
        </authorList>
    </citation>
    <scope>NUCLEOTIDE SEQUENCE [LARGE SCALE GENOMIC DNA]</scope>
    <source>
        <strain evidence="4">CGMCC 1.6784</strain>
    </source>
</reference>
<accession>A0ABQ2K2Q0</accession>
<keyword evidence="4" id="KW-1185">Reference proteome</keyword>
<dbReference type="InterPro" id="IPR038729">
    <property type="entry name" value="Rad50/SbcC_AAA"/>
</dbReference>